<gene>
    <name evidence="5" type="ORF">H9870_14570</name>
</gene>
<accession>A0A9D1RSF0</accession>
<evidence type="ECO:0000259" key="4">
    <source>
        <dbReference type="PROSITE" id="PS01124"/>
    </source>
</evidence>
<dbReference type="InterPro" id="IPR009057">
    <property type="entry name" value="Homeodomain-like_sf"/>
</dbReference>
<sequence>MINGLNKLIEHIEENLDSGSGGGIDIAASARSMGVTEYHVRRMFSSVAGMPLSEYIRRRRMTVAAGDILGGEDVLTVAVRYGYGSAEAFGRAFRAVHGISPTQARSAGGPLRSQPQLRFRLTVEGSTPMDARIVHRPALRIVGPSVRVPLIHEGVNPHIAEFTDGLPTEIHGRLHEIGNTNEDGPSGLLAVSNEITQDAAEGTELVYMHGVAVANGDGEEKDVPSDLIADLGYTLDTIGVPEGDWAVFRSSGAFPETLQTMWAATATDWFPSNPWQLRPGPSLVSTLEHNEDFTTATCELWYPVDPR</sequence>
<dbReference type="PANTHER" id="PTHR47504:SF5">
    <property type="entry name" value="RIGHT ORIGIN-BINDING PROTEIN"/>
    <property type="match status" value="1"/>
</dbReference>
<evidence type="ECO:0000313" key="5">
    <source>
        <dbReference type="EMBL" id="HIW92874.1"/>
    </source>
</evidence>
<keyword evidence="3" id="KW-0804">Transcription</keyword>
<dbReference type="InterPro" id="IPR029442">
    <property type="entry name" value="GyrI-like"/>
</dbReference>
<dbReference type="SUPFAM" id="SSF46689">
    <property type="entry name" value="Homeodomain-like"/>
    <property type="match status" value="1"/>
</dbReference>
<dbReference type="SMART" id="SM00342">
    <property type="entry name" value="HTH_ARAC"/>
    <property type="match status" value="1"/>
</dbReference>
<evidence type="ECO:0000256" key="1">
    <source>
        <dbReference type="ARBA" id="ARBA00023015"/>
    </source>
</evidence>
<organism evidence="5 6">
    <name type="scientific">Candidatus Corynebacterium avicola</name>
    <dbReference type="NCBI Taxonomy" id="2838527"/>
    <lineage>
        <taxon>Bacteria</taxon>
        <taxon>Bacillati</taxon>
        <taxon>Actinomycetota</taxon>
        <taxon>Actinomycetes</taxon>
        <taxon>Mycobacteriales</taxon>
        <taxon>Corynebacteriaceae</taxon>
        <taxon>Corynebacterium</taxon>
    </lineage>
</organism>
<proteinExistence type="predicted"/>
<dbReference type="Proteomes" id="UP000824190">
    <property type="component" value="Unassembled WGS sequence"/>
</dbReference>
<keyword evidence="2" id="KW-0238">DNA-binding</keyword>
<dbReference type="SMART" id="SM00871">
    <property type="entry name" value="AraC_E_bind"/>
    <property type="match status" value="1"/>
</dbReference>
<evidence type="ECO:0000256" key="3">
    <source>
        <dbReference type="ARBA" id="ARBA00023163"/>
    </source>
</evidence>
<protein>
    <submittedName>
        <fullName evidence="5">AraC family transcriptional regulator</fullName>
    </submittedName>
</protein>
<dbReference type="SUPFAM" id="SSF55136">
    <property type="entry name" value="Probable bacterial effector-binding domain"/>
    <property type="match status" value="1"/>
</dbReference>
<dbReference type="Gene3D" id="3.20.80.10">
    <property type="entry name" value="Regulatory factor, effector binding domain"/>
    <property type="match status" value="1"/>
</dbReference>
<evidence type="ECO:0000313" key="6">
    <source>
        <dbReference type="Proteomes" id="UP000824190"/>
    </source>
</evidence>
<keyword evidence="1" id="KW-0805">Transcription regulation</keyword>
<dbReference type="GO" id="GO:0043565">
    <property type="term" value="F:sequence-specific DNA binding"/>
    <property type="evidence" value="ECO:0007669"/>
    <property type="project" value="InterPro"/>
</dbReference>
<dbReference type="Pfam" id="PF12833">
    <property type="entry name" value="HTH_18"/>
    <property type="match status" value="1"/>
</dbReference>
<dbReference type="InterPro" id="IPR050959">
    <property type="entry name" value="MarA-like"/>
</dbReference>
<dbReference type="InterPro" id="IPR018062">
    <property type="entry name" value="HTH_AraC-typ_CS"/>
</dbReference>
<dbReference type="Pfam" id="PF06445">
    <property type="entry name" value="GyrI-like"/>
    <property type="match status" value="1"/>
</dbReference>
<dbReference type="GO" id="GO:0003700">
    <property type="term" value="F:DNA-binding transcription factor activity"/>
    <property type="evidence" value="ECO:0007669"/>
    <property type="project" value="InterPro"/>
</dbReference>
<name>A0A9D1RSF0_9CORY</name>
<dbReference type="EMBL" id="DXGC01000126">
    <property type="protein sequence ID" value="HIW92874.1"/>
    <property type="molecule type" value="Genomic_DNA"/>
</dbReference>
<comment type="caution">
    <text evidence="5">The sequence shown here is derived from an EMBL/GenBank/DDBJ whole genome shotgun (WGS) entry which is preliminary data.</text>
</comment>
<reference evidence="5" key="1">
    <citation type="journal article" date="2021" name="PeerJ">
        <title>Extensive microbial diversity within the chicken gut microbiome revealed by metagenomics and culture.</title>
        <authorList>
            <person name="Gilroy R."/>
            <person name="Ravi A."/>
            <person name="Getino M."/>
            <person name="Pursley I."/>
            <person name="Horton D.L."/>
            <person name="Alikhan N.F."/>
            <person name="Baker D."/>
            <person name="Gharbi K."/>
            <person name="Hall N."/>
            <person name="Watson M."/>
            <person name="Adriaenssens E.M."/>
            <person name="Foster-Nyarko E."/>
            <person name="Jarju S."/>
            <person name="Secka A."/>
            <person name="Antonio M."/>
            <person name="Oren A."/>
            <person name="Chaudhuri R.R."/>
            <person name="La Ragione R."/>
            <person name="Hildebrand F."/>
            <person name="Pallen M.J."/>
        </authorList>
    </citation>
    <scope>NUCLEOTIDE SEQUENCE</scope>
    <source>
        <strain evidence="5">CHK32-1732</strain>
    </source>
</reference>
<reference evidence="5" key="2">
    <citation type="submission" date="2021-04" db="EMBL/GenBank/DDBJ databases">
        <authorList>
            <person name="Gilroy R."/>
        </authorList>
    </citation>
    <scope>NUCLEOTIDE SEQUENCE</scope>
    <source>
        <strain evidence="5">CHK32-1732</strain>
    </source>
</reference>
<dbReference type="PROSITE" id="PS01124">
    <property type="entry name" value="HTH_ARAC_FAMILY_2"/>
    <property type="match status" value="1"/>
</dbReference>
<dbReference type="InterPro" id="IPR010499">
    <property type="entry name" value="AraC_E-bd"/>
</dbReference>
<feature type="domain" description="HTH araC/xylS-type" evidence="4">
    <location>
        <begin position="6"/>
        <end position="107"/>
    </location>
</feature>
<dbReference type="AlphaFoldDB" id="A0A9D1RSF0"/>
<evidence type="ECO:0000256" key="2">
    <source>
        <dbReference type="ARBA" id="ARBA00023125"/>
    </source>
</evidence>
<dbReference type="PANTHER" id="PTHR47504">
    <property type="entry name" value="RIGHT ORIGIN-BINDING PROTEIN"/>
    <property type="match status" value="1"/>
</dbReference>
<dbReference type="Gene3D" id="1.10.10.60">
    <property type="entry name" value="Homeodomain-like"/>
    <property type="match status" value="2"/>
</dbReference>
<dbReference type="InterPro" id="IPR011256">
    <property type="entry name" value="Reg_factor_effector_dom_sf"/>
</dbReference>
<dbReference type="InterPro" id="IPR018060">
    <property type="entry name" value="HTH_AraC"/>
</dbReference>
<dbReference type="PROSITE" id="PS00041">
    <property type="entry name" value="HTH_ARAC_FAMILY_1"/>
    <property type="match status" value="1"/>
</dbReference>